<dbReference type="GO" id="GO:0051087">
    <property type="term" value="F:protein-folding chaperone binding"/>
    <property type="evidence" value="ECO:0007669"/>
    <property type="project" value="TreeGrafter"/>
</dbReference>
<evidence type="ECO:0000313" key="2">
    <source>
        <dbReference type="EMBL" id="PQL91592.1"/>
    </source>
</evidence>
<accession>A0A2S8AAK8</accession>
<dbReference type="OrthoDB" id="9779622at2"/>
<proteinExistence type="predicted"/>
<dbReference type="RefSeq" id="WP_105246980.1">
    <property type="nucleotide sequence ID" value="NZ_PSZM01000040.1"/>
</dbReference>
<name>A0A2S8AAK8_9FLAO</name>
<keyword evidence="3" id="KW-1185">Reference proteome</keyword>
<dbReference type="SMART" id="SM00271">
    <property type="entry name" value="DnaJ"/>
    <property type="match status" value="1"/>
</dbReference>
<dbReference type="PROSITE" id="PS50076">
    <property type="entry name" value="DNAJ_2"/>
    <property type="match status" value="1"/>
</dbReference>
<dbReference type="Proteomes" id="UP000238042">
    <property type="component" value="Unassembled WGS sequence"/>
</dbReference>
<gene>
    <name evidence="2" type="ORF">C4S77_07205</name>
</gene>
<organism evidence="2 3">
    <name type="scientific">Apibacter adventoris</name>
    <dbReference type="NCBI Taxonomy" id="1679466"/>
    <lineage>
        <taxon>Bacteria</taxon>
        <taxon>Pseudomonadati</taxon>
        <taxon>Bacteroidota</taxon>
        <taxon>Flavobacteriia</taxon>
        <taxon>Flavobacteriales</taxon>
        <taxon>Weeksellaceae</taxon>
        <taxon>Apibacter</taxon>
    </lineage>
</organism>
<dbReference type="PRINTS" id="PR00625">
    <property type="entry name" value="JDOMAIN"/>
</dbReference>
<dbReference type="GO" id="GO:0044183">
    <property type="term" value="F:protein folding chaperone"/>
    <property type="evidence" value="ECO:0007669"/>
    <property type="project" value="TreeGrafter"/>
</dbReference>
<dbReference type="InterPro" id="IPR036869">
    <property type="entry name" value="J_dom_sf"/>
</dbReference>
<comment type="caution">
    <text evidence="2">The sequence shown here is derived from an EMBL/GenBank/DDBJ whole genome shotgun (WGS) entry which is preliminary data.</text>
</comment>
<dbReference type="InterPro" id="IPR001623">
    <property type="entry name" value="DnaJ_domain"/>
</dbReference>
<protein>
    <recommendedName>
        <fullName evidence="1">J domain-containing protein</fullName>
    </recommendedName>
</protein>
<dbReference type="CDD" id="cd06257">
    <property type="entry name" value="DnaJ"/>
    <property type="match status" value="1"/>
</dbReference>
<dbReference type="SUPFAM" id="SSF46565">
    <property type="entry name" value="Chaperone J-domain"/>
    <property type="match status" value="1"/>
</dbReference>
<dbReference type="EMBL" id="PSZM01000040">
    <property type="protein sequence ID" value="PQL91592.1"/>
    <property type="molecule type" value="Genomic_DNA"/>
</dbReference>
<dbReference type="Gene3D" id="1.10.287.110">
    <property type="entry name" value="DnaJ domain"/>
    <property type="match status" value="1"/>
</dbReference>
<dbReference type="AlphaFoldDB" id="A0A2S8AAK8"/>
<dbReference type="GO" id="GO:0005737">
    <property type="term" value="C:cytoplasm"/>
    <property type="evidence" value="ECO:0007669"/>
    <property type="project" value="TreeGrafter"/>
</dbReference>
<reference evidence="2 3" key="1">
    <citation type="submission" date="2018-02" db="EMBL/GenBank/DDBJ databases">
        <title>Genome sequences of Apibacter spp., gut symbionts of Asian honey bees.</title>
        <authorList>
            <person name="Kwong W.K."/>
            <person name="Steele M.I."/>
            <person name="Moran N.A."/>
        </authorList>
    </citation>
    <scope>NUCLEOTIDE SEQUENCE [LARGE SCALE GENOMIC DNA]</scope>
    <source>
        <strain evidence="3">wkB301</strain>
    </source>
</reference>
<feature type="domain" description="J" evidence="1">
    <location>
        <begin position="4"/>
        <end position="70"/>
    </location>
</feature>
<sequence length="206" mass="24638">MSTDYYKILRVNYNAKPYEIKKAYRKLALLYHPDKNPSDKNKYQKIFTEINEAYNVLSKNESRKRYDLIYKTKIIQKKTTISPHLFLEKINNIRKFIYTKGRNKISETALYKALYNLLSDNNLKFLLIKNEKEINEEIIKEVLKCCNFLTTQNMNNITGRLFILANENPKLNNLINDYIKHSNQLIFSNVIAFFIKAKYKITRLFR</sequence>
<evidence type="ECO:0000259" key="1">
    <source>
        <dbReference type="PROSITE" id="PS50076"/>
    </source>
</evidence>
<dbReference type="GO" id="GO:0051082">
    <property type="term" value="F:unfolded protein binding"/>
    <property type="evidence" value="ECO:0007669"/>
    <property type="project" value="TreeGrafter"/>
</dbReference>
<dbReference type="PANTHER" id="PTHR43948:SF10">
    <property type="entry name" value="MRJ, ISOFORM E"/>
    <property type="match status" value="1"/>
</dbReference>
<dbReference type="Pfam" id="PF00226">
    <property type="entry name" value="DnaJ"/>
    <property type="match status" value="1"/>
</dbReference>
<evidence type="ECO:0000313" key="3">
    <source>
        <dbReference type="Proteomes" id="UP000238042"/>
    </source>
</evidence>
<dbReference type="PANTHER" id="PTHR43948">
    <property type="entry name" value="DNAJ HOMOLOG SUBFAMILY B"/>
    <property type="match status" value="1"/>
</dbReference>